<protein>
    <recommendedName>
        <fullName evidence="3">F-box domain-containing protein</fullName>
    </recommendedName>
</protein>
<keyword evidence="2" id="KW-1185">Reference proteome</keyword>
<dbReference type="OrthoDB" id="3222238at2759"/>
<dbReference type="Gene3D" id="3.80.10.10">
    <property type="entry name" value="Ribonuclease Inhibitor"/>
    <property type="match status" value="1"/>
</dbReference>
<dbReference type="InterPro" id="IPR032675">
    <property type="entry name" value="LRR_dom_sf"/>
</dbReference>
<accession>A0A401GGT4</accession>
<dbReference type="GeneID" id="38778295"/>
<reference evidence="1 2" key="1">
    <citation type="journal article" date="2018" name="Sci. Rep.">
        <title>Genome sequence of the cauliflower mushroom Sparassis crispa (Hanabiratake) and its association with beneficial usage.</title>
        <authorList>
            <person name="Kiyama R."/>
            <person name="Furutani Y."/>
            <person name="Kawaguchi K."/>
            <person name="Nakanishi T."/>
        </authorList>
    </citation>
    <scope>NUCLEOTIDE SEQUENCE [LARGE SCALE GENOMIC DNA]</scope>
</reference>
<dbReference type="InParanoid" id="A0A401GGT4"/>
<evidence type="ECO:0000313" key="2">
    <source>
        <dbReference type="Proteomes" id="UP000287166"/>
    </source>
</evidence>
<evidence type="ECO:0000313" key="1">
    <source>
        <dbReference type="EMBL" id="GBE81378.1"/>
    </source>
</evidence>
<proteinExistence type="predicted"/>
<dbReference type="SUPFAM" id="SSF52047">
    <property type="entry name" value="RNI-like"/>
    <property type="match status" value="1"/>
</dbReference>
<dbReference type="AlphaFoldDB" id="A0A401GGT4"/>
<comment type="caution">
    <text evidence="1">The sequence shown here is derived from an EMBL/GenBank/DDBJ whole genome shotgun (WGS) entry which is preliminary data.</text>
</comment>
<evidence type="ECO:0008006" key="3">
    <source>
        <dbReference type="Google" id="ProtNLM"/>
    </source>
</evidence>
<dbReference type="Proteomes" id="UP000287166">
    <property type="component" value="Unassembled WGS sequence"/>
</dbReference>
<dbReference type="EMBL" id="BFAD01000003">
    <property type="protein sequence ID" value="GBE81378.1"/>
    <property type="molecule type" value="Genomic_DNA"/>
</dbReference>
<dbReference type="RefSeq" id="XP_027612291.1">
    <property type="nucleotide sequence ID" value="XM_027756490.1"/>
</dbReference>
<name>A0A401GGT4_9APHY</name>
<organism evidence="1 2">
    <name type="scientific">Sparassis crispa</name>
    <dbReference type="NCBI Taxonomy" id="139825"/>
    <lineage>
        <taxon>Eukaryota</taxon>
        <taxon>Fungi</taxon>
        <taxon>Dikarya</taxon>
        <taxon>Basidiomycota</taxon>
        <taxon>Agaricomycotina</taxon>
        <taxon>Agaricomycetes</taxon>
        <taxon>Polyporales</taxon>
        <taxon>Sparassidaceae</taxon>
        <taxon>Sparassis</taxon>
    </lineage>
</organism>
<gene>
    <name evidence="1" type="ORF">SCP_0311060</name>
</gene>
<sequence length="415" mass="46872">MAARRALSSYDILTEIFEYFSLARSAGIWDRLDSTFALVKCARVSKAFSDIALDILWRDLYGLLPLFQLFSSFVKDVGPDEPPDDLEEAEPMDEPEQYSDYLNGTITPEEWTVFEKYARRVQFFVFLSALPYLEELWISCEHIHMKPVTLASLHALFKLKISGIIAQIVSVLEIISCPNIHTLDITNTQVDSSPHDLVQLMELVWSSSGTSLHSIFYSNAGSFIGDESLLDLVRPLLQTPRLQFVDLQFGLGPWGLPDTDVRDIASAWPELRSFCLSADKSSSRPELYPIGRMPSMGSLAIFAQLCPSLVKLALPFIVDSGYSNSDESHWTTSHSLQELDIDYICPPGIRNPSQTAQFLDSIFPNLDIPLSFQQTSLAYLLLEDFECIHPIIYRRHEGWGTVAQLMEELQTARTE</sequence>